<name>A0A379YIP6_9GAMM</name>
<feature type="domain" description="Glycosyl transferase family 1" evidence="1">
    <location>
        <begin position="166"/>
        <end position="311"/>
    </location>
</feature>
<keyword evidence="4" id="KW-1185">Reference proteome</keyword>
<keyword evidence="3" id="KW-0808">Transferase</keyword>
<evidence type="ECO:0000313" key="4">
    <source>
        <dbReference type="Proteomes" id="UP000254069"/>
    </source>
</evidence>
<proteinExistence type="predicted"/>
<dbReference type="AlphaFoldDB" id="A0A379YIP6"/>
<reference evidence="3 4" key="1">
    <citation type="submission" date="2018-06" db="EMBL/GenBank/DDBJ databases">
        <authorList>
            <consortium name="Pathogen Informatics"/>
            <person name="Doyle S."/>
        </authorList>
    </citation>
    <scope>NUCLEOTIDE SEQUENCE [LARGE SCALE GENOMIC DNA]</scope>
    <source>
        <strain evidence="3 4">NCTC10738</strain>
    </source>
</reference>
<protein>
    <submittedName>
        <fullName evidence="3">Probable poly(Glycerol-phosphate) alpha-glucosyltransferase</fullName>
        <ecNumber evidence="3">2.4.1.52</ecNumber>
    </submittedName>
</protein>
<dbReference type="InterPro" id="IPR028098">
    <property type="entry name" value="Glyco_trans_4-like_N"/>
</dbReference>
<dbReference type="Pfam" id="PF13439">
    <property type="entry name" value="Glyco_transf_4"/>
    <property type="match status" value="1"/>
</dbReference>
<dbReference type="EC" id="2.4.1.52" evidence="3"/>
<organism evidence="3 4">
    <name type="scientific">Shewanella algae</name>
    <dbReference type="NCBI Taxonomy" id="38313"/>
    <lineage>
        <taxon>Bacteria</taxon>
        <taxon>Pseudomonadati</taxon>
        <taxon>Pseudomonadota</taxon>
        <taxon>Gammaproteobacteria</taxon>
        <taxon>Alteromonadales</taxon>
        <taxon>Shewanellaceae</taxon>
        <taxon>Shewanella</taxon>
    </lineage>
</organism>
<gene>
    <name evidence="3" type="primary">tagE</name>
    <name evidence="3" type="ORF">NCTC10738_00009</name>
</gene>
<evidence type="ECO:0000259" key="1">
    <source>
        <dbReference type="Pfam" id="PF00534"/>
    </source>
</evidence>
<dbReference type="PANTHER" id="PTHR12526:SF630">
    <property type="entry name" value="GLYCOSYLTRANSFERASE"/>
    <property type="match status" value="1"/>
</dbReference>
<dbReference type="PANTHER" id="PTHR12526">
    <property type="entry name" value="GLYCOSYLTRANSFERASE"/>
    <property type="match status" value="1"/>
</dbReference>
<dbReference type="Proteomes" id="UP000254069">
    <property type="component" value="Unassembled WGS sequence"/>
</dbReference>
<sequence length="343" mass="39325">MNICFFMEDLNIGGVETVSLKLVEYFSLSKDFNVSVVCLSNTGDLKDKFHKVTKVYEYSSRLEFSYFDVVIFTKGGLSRFYPKFESNIYKIAIQHVPIDLPNSSFLRNYIRKIGAKFLYNRMDRVITVSKGIEDNLNAKLNLSKNLIRTIYNPVISEDIICQAQDFIPEYKDYYICVGRLHYQKGYDRLINIICDVKKVHPKIKVLIVGGGELQDELQKNIVDNDLVDNIILLGSLKNPYPFIKNAKAILLTSRWEGLPTVLVEASHLDIPIISFDCRYGPSELTDNGRFGILVENNNEFMFKEAILEFEAGKLLAIPCVNDFTLEVAGIKYSEEIKKARFRT</sequence>
<dbReference type="GO" id="GO:1901135">
    <property type="term" value="P:carbohydrate derivative metabolic process"/>
    <property type="evidence" value="ECO:0007669"/>
    <property type="project" value="UniProtKB-ARBA"/>
</dbReference>
<dbReference type="SUPFAM" id="SSF53756">
    <property type="entry name" value="UDP-Glycosyltransferase/glycogen phosphorylase"/>
    <property type="match status" value="1"/>
</dbReference>
<evidence type="ECO:0000259" key="2">
    <source>
        <dbReference type="Pfam" id="PF13439"/>
    </source>
</evidence>
<evidence type="ECO:0000313" key="3">
    <source>
        <dbReference type="EMBL" id="SUI45035.1"/>
    </source>
</evidence>
<accession>A0A379YIP6</accession>
<dbReference type="Gene3D" id="3.40.50.2000">
    <property type="entry name" value="Glycogen Phosphorylase B"/>
    <property type="match status" value="2"/>
</dbReference>
<feature type="domain" description="Glycosyltransferase subfamily 4-like N-terminal" evidence="2">
    <location>
        <begin position="12"/>
        <end position="154"/>
    </location>
</feature>
<keyword evidence="3" id="KW-0328">Glycosyltransferase</keyword>
<dbReference type="GO" id="GO:0047265">
    <property type="term" value="F:poly(glycerol-phosphate) alpha-glucosyltransferase activity"/>
    <property type="evidence" value="ECO:0007669"/>
    <property type="project" value="UniProtKB-EC"/>
</dbReference>
<dbReference type="Pfam" id="PF00534">
    <property type="entry name" value="Glycos_transf_1"/>
    <property type="match status" value="1"/>
</dbReference>
<dbReference type="InterPro" id="IPR001296">
    <property type="entry name" value="Glyco_trans_1"/>
</dbReference>
<dbReference type="CDD" id="cd03811">
    <property type="entry name" value="GT4_GT28_WabH-like"/>
    <property type="match status" value="1"/>
</dbReference>
<dbReference type="EMBL" id="UGYO01000001">
    <property type="protein sequence ID" value="SUI45035.1"/>
    <property type="molecule type" value="Genomic_DNA"/>
</dbReference>